<sequence length="165" mass="19794">TLKKRNSISCKNTNIYFIYSFINVTDNDYNNKNKKTLPCFLRLFKQLKLFKRSMITPSFLKKEIQNNIDSNSNFNYFFSFLSSEKKQKPIFAKHRQRKPFFKTKNIFLDRKDVVGVKLTINNFWKIAKKSFFLCKGPELMDTSLKKNVFIFDVCINLKNWTETFF</sequence>
<feature type="non-terminal residue" evidence="1">
    <location>
        <position position="1"/>
    </location>
</feature>
<comment type="caution">
    <text evidence="1">The sequence shown here is derived from an EMBL/GenBank/DDBJ whole genome shotgun (WGS) entry which is preliminary data.</text>
</comment>
<dbReference type="EMBL" id="ASPP01044050">
    <property type="protein sequence ID" value="ETN99401.1"/>
    <property type="molecule type" value="Genomic_DNA"/>
</dbReference>
<protein>
    <submittedName>
        <fullName evidence="1">Uncharacterized protein</fullName>
    </submittedName>
</protein>
<evidence type="ECO:0000313" key="2">
    <source>
        <dbReference type="Proteomes" id="UP000023152"/>
    </source>
</evidence>
<dbReference type="AlphaFoldDB" id="X6LE81"/>
<gene>
    <name evidence="1" type="ORF">RFI_38080</name>
</gene>
<organism evidence="1 2">
    <name type="scientific">Reticulomyxa filosa</name>
    <dbReference type="NCBI Taxonomy" id="46433"/>
    <lineage>
        <taxon>Eukaryota</taxon>
        <taxon>Sar</taxon>
        <taxon>Rhizaria</taxon>
        <taxon>Retaria</taxon>
        <taxon>Foraminifera</taxon>
        <taxon>Monothalamids</taxon>
        <taxon>Reticulomyxidae</taxon>
        <taxon>Reticulomyxa</taxon>
    </lineage>
</organism>
<keyword evidence="2" id="KW-1185">Reference proteome</keyword>
<dbReference type="Proteomes" id="UP000023152">
    <property type="component" value="Unassembled WGS sequence"/>
</dbReference>
<evidence type="ECO:0000313" key="1">
    <source>
        <dbReference type="EMBL" id="ETN99401.1"/>
    </source>
</evidence>
<reference evidence="1 2" key="1">
    <citation type="journal article" date="2013" name="Curr. Biol.">
        <title>The Genome of the Foraminiferan Reticulomyxa filosa.</title>
        <authorList>
            <person name="Glockner G."/>
            <person name="Hulsmann N."/>
            <person name="Schleicher M."/>
            <person name="Noegel A.A."/>
            <person name="Eichinger L."/>
            <person name="Gallinger C."/>
            <person name="Pawlowski J."/>
            <person name="Sierra R."/>
            <person name="Euteneuer U."/>
            <person name="Pillet L."/>
            <person name="Moustafa A."/>
            <person name="Platzer M."/>
            <person name="Groth M."/>
            <person name="Szafranski K."/>
            <person name="Schliwa M."/>
        </authorList>
    </citation>
    <scope>NUCLEOTIDE SEQUENCE [LARGE SCALE GENOMIC DNA]</scope>
</reference>
<proteinExistence type="predicted"/>
<name>X6LE81_RETFI</name>
<accession>X6LE81</accession>